<dbReference type="RefSeq" id="WP_098063250.1">
    <property type="nucleotide sequence ID" value="NZ_PDEP01000016.1"/>
</dbReference>
<organism evidence="2 3">
    <name type="scientific">Longimonas halophila</name>
    <dbReference type="NCBI Taxonomy" id="1469170"/>
    <lineage>
        <taxon>Bacteria</taxon>
        <taxon>Pseudomonadati</taxon>
        <taxon>Rhodothermota</taxon>
        <taxon>Rhodothermia</taxon>
        <taxon>Rhodothermales</taxon>
        <taxon>Salisaetaceae</taxon>
        <taxon>Longimonas</taxon>
    </lineage>
</organism>
<evidence type="ECO:0000256" key="1">
    <source>
        <dbReference type="SAM" id="MobiDB-lite"/>
    </source>
</evidence>
<protein>
    <recommendedName>
        <fullName evidence="4">Antitoxin</fullName>
    </recommendedName>
</protein>
<gene>
    <name evidence="2" type="ORF">CRI93_13905</name>
</gene>
<name>A0A2H3NQ12_9BACT</name>
<keyword evidence="3" id="KW-1185">Reference proteome</keyword>
<comment type="caution">
    <text evidence="2">The sequence shown here is derived from an EMBL/GenBank/DDBJ whole genome shotgun (WGS) entry which is preliminary data.</text>
</comment>
<dbReference type="AlphaFoldDB" id="A0A2H3NQ12"/>
<proteinExistence type="predicted"/>
<evidence type="ECO:0000313" key="3">
    <source>
        <dbReference type="Proteomes" id="UP000221024"/>
    </source>
</evidence>
<dbReference type="Proteomes" id="UP000221024">
    <property type="component" value="Unassembled WGS sequence"/>
</dbReference>
<accession>A0A2H3NQ12</accession>
<dbReference type="Pfam" id="PF19891">
    <property type="entry name" value="DUF6364"/>
    <property type="match status" value="1"/>
</dbReference>
<dbReference type="InterPro" id="IPR045944">
    <property type="entry name" value="DUF6364"/>
</dbReference>
<reference evidence="2 3" key="1">
    <citation type="submission" date="2017-10" db="EMBL/GenBank/DDBJ databases">
        <title>Draft genome of Longimonas halophila.</title>
        <authorList>
            <person name="Goh K.M."/>
            <person name="Shamsir M.S."/>
            <person name="Lim S.W."/>
        </authorList>
    </citation>
    <scope>NUCLEOTIDE SEQUENCE [LARGE SCALE GENOMIC DNA]</scope>
    <source>
        <strain evidence="2 3">KCTC 42399</strain>
    </source>
</reference>
<evidence type="ECO:0000313" key="2">
    <source>
        <dbReference type="EMBL" id="PEN05108.1"/>
    </source>
</evidence>
<feature type="compositionally biased region" description="Basic and acidic residues" evidence="1">
    <location>
        <begin position="66"/>
        <end position="80"/>
    </location>
</feature>
<dbReference type="OrthoDB" id="1121643at2"/>
<feature type="region of interest" description="Disordered" evidence="1">
    <location>
        <begin position="42"/>
        <end position="80"/>
    </location>
</feature>
<evidence type="ECO:0008006" key="4">
    <source>
        <dbReference type="Google" id="ProtNLM"/>
    </source>
</evidence>
<dbReference type="EMBL" id="PDEP01000016">
    <property type="protein sequence ID" value="PEN05108.1"/>
    <property type="molecule type" value="Genomic_DNA"/>
</dbReference>
<sequence length="98" mass="10940">MKKELTVQVDAEVLDQAAAHAKARGVSLDELVTRYLAAMASTASQEKPGDELPPITRRLAGSLKGTDAERFTGHPDQEGRVDADLKEEYYRYLEKKHR</sequence>